<evidence type="ECO:0000313" key="4">
    <source>
        <dbReference type="Proteomes" id="UP001525379"/>
    </source>
</evidence>
<dbReference type="Proteomes" id="UP001525379">
    <property type="component" value="Unassembled WGS sequence"/>
</dbReference>
<dbReference type="CDD" id="cd20736">
    <property type="entry name" value="PoNe_Nuclease"/>
    <property type="match status" value="1"/>
</dbReference>
<dbReference type="Gene3D" id="3.40.1350.10">
    <property type="match status" value="1"/>
</dbReference>
<reference evidence="3 4" key="1">
    <citation type="submission" date="2022-04" db="EMBL/GenBank/DDBJ databases">
        <title>Human microbiome associated bacterial genomes.</title>
        <authorList>
            <person name="Sandstrom S."/>
            <person name="Salamzade R."/>
            <person name="Kalan L.R."/>
        </authorList>
    </citation>
    <scope>NUCLEOTIDE SEQUENCE [LARGE SCALE GENOMIC DNA]</scope>
    <source>
        <strain evidence="4">p3-SID1799</strain>
    </source>
</reference>
<evidence type="ECO:0000256" key="2">
    <source>
        <dbReference type="HAMAP-Rule" id="MF_00048"/>
    </source>
</evidence>
<gene>
    <name evidence="3" type="ORF">M3D15_07975</name>
</gene>
<dbReference type="InterPro" id="IPR011856">
    <property type="entry name" value="tRNA_endonuc-like_dom_sf"/>
</dbReference>
<dbReference type="RefSeq" id="WP_260104490.1">
    <property type="nucleotide sequence ID" value="NZ_JALXSQ010000033.1"/>
</dbReference>
<organism evidence="3 4">
    <name type="scientific">Pseudoclavibacter albus</name>
    <dbReference type="NCBI Taxonomy" id="272241"/>
    <lineage>
        <taxon>Bacteria</taxon>
        <taxon>Bacillati</taxon>
        <taxon>Actinomycetota</taxon>
        <taxon>Actinomycetes</taxon>
        <taxon>Micrococcales</taxon>
        <taxon>Microbacteriaceae</taxon>
        <taxon>Pseudoclavibacter</taxon>
    </lineage>
</organism>
<evidence type="ECO:0000313" key="3">
    <source>
        <dbReference type="EMBL" id="MCT2043267.1"/>
    </source>
</evidence>
<dbReference type="NCBIfam" id="NF009154">
    <property type="entry name" value="PRK12497.3-3"/>
    <property type="match status" value="1"/>
</dbReference>
<dbReference type="PANTHER" id="PTHR34039">
    <property type="entry name" value="UPF0102 PROTEIN YRAN"/>
    <property type="match status" value="1"/>
</dbReference>
<dbReference type="Pfam" id="PF02021">
    <property type="entry name" value="UPF0102"/>
    <property type="match status" value="1"/>
</dbReference>
<dbReference type="InterPro" id="IPR003509">
    <property type="entry name" value="UPF0102_YraN-like"/>
</dbReference>
<comment type="caution">
    <text evidence="3">The sequence shown here is derived from an EMBL/GenBank/DDBJ whole genome shotgun (WGS) entry which is preliminary data.</text>
</comment>
<dbReference type="HAMAP" id="MF_00048">
    <property type="entry name" value="UPF0102"/>
    <property type="match status" value="1"/>
</dbReference>
<dbReference type="SUPFAM" id="SSF52980">
    <property type="entry name" value="Restriction endonuclease-like"/>
    <property type="match status" value="1"/>
</dbReference>
<evidence type="ECO:0000256" key="1">
    <source>
        <dbReference type="ARBA" id="ARBA00006738"/>
    </source>
</evidence>
<accession>A0ABT2HY64</accession>
<protein>
    <recommendedName>
        <fullName evidence="2">UPF0102 protein M3D15_07975</fullName>
    </recommendedName>
</protein>
<name>A0ABT2HY64_9MICO</name>
<proteinExistence type="inferred from homology"/>
<dbReference type="EMBL" id="JALXSQ010000033">
    <property type="protein sequence ID" value="MCT2043267.1"/>
    <property type="molecule type" value="Genomic_DNA"/>
</dbReference>
<sequence>MSAQTLGRAGENAAAQYLESLGHVILDRNWRCREGEIDLVSRDGACLVMTEVKTRSSLRTGDPLEAITPRKLVRLRMLAGMWCAAHPELVGQLRLDAVSVIMRGGEHRICHLAGIGA</sequence>
<keyword evidence="4" id="KW-1185">Reference proteome</keyword>
<comment type="similarity">
    <text evidence="1 2">Belongs to the UPF0102 family.</text>
</comment>
<dbReference type="PANTHER" id="PTHR34039:SF1">
    <property type="entry name" value="UPF0102 PROTEIN YRAN"/>
    <property type="match status" value="1"/>
</dbReference>
<dbReference type="InterPro" id="IPR011335">
    <property type="entry name" value="Restrct_endonuc-II-like"/>
</dbReference>